<dbReference type="EMBL" id="PVUH01000004">
    <property type="protein sequence ID" value="PRW93815.1"/>
    <property type="molecule type" value="Genomic_DNA"/>
</dbReference>
<reference evidence="2 4" key="2">
    <citation type="submission" date="2018-03" db="EMBL/GenBank/DDBJ databases">
        <title>Blue discolouration in mozzarella cheese caused by Pseudomonas fluorescens.</title>
        <authorList>
            <person name="Chiesa F."/>
            <person name="Dalmasso A."/>
            <person name="Lomonaco S."/>
        </authorList>
    </citation>
    <scope>NUCLEOTIDE SEQUENCE [LARGE SCALE GENOMIC DNA]</scope>
    <source>
        <strain evidence="2 4">11293</strain>
    </source>
</reference>
<dbReference type="Proteomes" id="UP000239731">
    <property type="component" value="Unassembled WGS sequence"/>
</dbReference>
<accession>A0A109LFP4</accession>
<organism evidence="1 3">
    <name type="scientific">Pseudomonas fluorescens</name>
    <dbReference type="NCBI Taxonomy" id="294"/>
    <lineage>
        <taxon>Bacteria</taxon>
        <taxon>Pseudomonadati</taxon>
        <taxon>Pseudomonadota</taxon>
        <taxon>Gammaproteobacteria</taxon>
        <taxon>Pseudomonadales</taxon>
        <taxon>Pseudomonadaceae</taxon>
        <taxon>Pseudomonas</taxon>
    </lineage>
</organism>
<sequence length="100" mass="10857">MTLFIEKLVTPAGDSLINVPASVQTLKGLGFSDQAAQALIENATSAAALASTIAARRSAYVSEADPMYLEWQFDGTAEKEKEWRAKVAEIKARFPLPEDK</sequence>
<dbReference type="RefSeq" id="WP_052199947.1">
    <property type="nucleotide sequence ID" value="NZ_JRXU01000018.1"/>
</dbReference>
<evidence type="ECO:0000313" key="2">
    <source>
        <dbReference type="EMBL" id="PRW93815.1"/>
    </source>
</evidence>
<protein>
    <recommendedName>
        <fullName evidence="5">Phage protein</fullName>
    </recommendedName>
</protein>
<reference evidence="1 3" key="1">
    <citation type="submission" date="2015-05" db="EMBL/GenBank/DDBJ databases">
        <title>A genomic and transcriptomic approach to investigate the blue pigment phenotype in Pseudomonas fluorescens.</title>
        <authorList>
            <person name="Andreani N.A."/>
            <person name="Cardazzo B."/>
        </authorList>
    </citation>
    <scope>NUCLEOTIDE SEQUENCE [LARGE SCALE GENOMIC DNA]</scope>
    <source>
        <strain evidence="1 3">Ps_22</strain>
    </source>
</reference>
<proteinExistence type="predicted"/>
<dbReference type="Proteomes" id="UP000061348">
    <property type="component" value="Unassembled WGS sequence"/>
</dbReference>
<evidence type="ECO:0000313" key="4">
    <source>
        <dbReference type="Proteomes" id="UP000239731"/>
    </source>
</evidence>
<evidence type="ECO:0008006" key="5">
    <source>
        <dbReference type="Google" id="ProtNLM"/>
    </source>
</evidence>
<gene>
    <name evidence="2" type="ORF">C7A10_07695</name>
    <name evidence="1" type="ORF">PFLmoz3_03407</name>
</gene>
<dbReference type="PATRIC" id="fig|294.194.peg.3785"/>
<evidence type="ECO:0000313" key="1">
    <source>
        <dbReference type="EMBL" id="KWV86942.1"/>
    </source>
</evidence>
<dbReference type="AlphaFoldDB" id="A0A109LFP4"/>
<dbReference type="EMBL" id="LCYA01000083">
    <property type="protein sequence ID" value="KWV86942.1"/>
    <property type="molecule type" value="Genomic_DNA"/>
</dbReference>
<name>A0A109LFP4_PSEFL</name>
<comment type="caution">
    <text evidence="1">The sequence shown here is derived from an EMBL/GenBank/DDBJ whole genome shotgun (WGS) entry which is preliminary data.</text>
</comment>
<evidence type="ECO:0000313" key="3">
    <source>
        <dbReference type="Proteomes" id="UP000061348"/>
    </source>
</evidence>